<sequence length="652" mass="72800">MVLPGWNVSEPVELAFKLYHVIESLRSAPEEAKAFVSKINNFSRNLKELQKTIHNDIANRSSAQDLDHLRQTLEECQECVKRCEEFGERFRHITRDGSGSLKSAKEATVFVWQDSKVARLRKEIDEQVSVIGLSLMIKTFTDSRSRQGSESPAVAGLHPPRRTETYSSLPPYSPPQQNWELGEDIQPRGKRPADILGIKVEHEGEESDIKIKSEKSRALLDSDDVGPSKIFASPQSSPISLRPIQSSSDLDKAGALRPLESRQNTETELSSPPDALGIFNSSPTSPSLSRIWTSPSGLSITPSRQLSFGEATSPISRQNSFSIDSALPEVMMGGLSGAKISYYKAKSRISYPVTSIESFRDNQTGRRFIVITPPPSSKIKLYLFPPSDRLVPHSEHPEAYGSTSKYRVKFIEPYLLSSRRLSASSRPSEGALNMMTPPTVASSETSGSSFSCLCSPILTSKDSNLRNESQHQEYDFEMEDDYIAFQELLMGPGTKLKLQVPVQLITSKRYGDSKASKQSELQYLRLWECGRHQYLMFFANCSSARYKEYKMEYFRPVDAKSKTLVKLEVHMPGAIRRGSKSKSPIIISEQPPETGLVGGTDFDDLKALDCLCIEFSHAEDRKAFLTKARFHSLAEDHISIAPFTFQSRASTA</sequence>
<reference evidence="3 4" key="1">
    <citation type="submission" date="2024-09" db="EMBL/GenBank/DDBJ databases">
        <title>Rethinking Asexuality: The Enigmatic Case of Functional Sexual Genes in Lepraria (Stereocaulaceae).</title>
        <authorList>
            <person name="Doellman M."/>
            <person name="Sun Y."/>
            <person name="Barcenas-Pena A."/>
            <person name="Lumbsch H.T."/>
            <person name="Grewe F."/>
        </authorList>
    </citation>
    <scope>NUCLEOTIDE SEQUENCE [LARGE SCALE GENOMIC DNA]</scope>
    <source>
        <strain evidence="3 4">Mercado 3170</strain>
    </source>
</reference>
<accession>A0ABR4ACY9</accession>
<keyword evidence="1" id="KW-0175">Coiled coil</keyword>
<evidence type="ECO:0000313" key="3">
    <source>
        <dbReference type="EMBL" id="KAL2041273.1"/>
    </source>
</evidence>
<evidence type="ECO:0000313" key="4">
    <source>
        <dbReference type="Proteomes" id="UP001590950"/>
    </source>
</evidence>
<gene>
    <name evidence="3" type="ORF">N7G274_006218</name>
</gene>
<proteinExistence type="predicted"/>
<feature type="coiled-coil region" evidence="1">
    <location>
        <begin position="32"/>
        <end position="59"/>
    </location>
</feature>
<evidence type="ECO:0000256" key="2">
    <source>
        <dbReference type="SAM" id="MobiDB-lite"/>
    </source>
</evidence>
<dbReference type="Proteomes" id="UP001590950">
    <property type="component" value="Unassembled WGS sequence"/>
</dbReference>
<feature type="compositionally biased region" description="Polar residues" evidence="2">
    <location>
        <begin position="233"/>
        <end position="248"/>
    </location>
</feature>
<comment type="caution">
    <text evidence="3">The sequence shown here is derived from an EMBL/GenBank/DDBJ whole genome shotgun (WGS) entry which is preliminary data.</text>
</comment>
<keyword evidence="4" id="KW-1185">Reference proteome</keyword>
<feature type="compositionally biased region" description="Basic and acidic residues" evidence="2">
    <location>
        <begin position="249"/>
        <end position="265"/>
    </location>
</feature>
<dbReference type="EMBL" id="JBEFKJ010000018">
    <property type="protein sequence ID" value="KAL2041273.1"/>
    <property type="molecule type" value="Genomic_DNA"/>
</dbReference>
<name>A0ABR4ACY9_9LECA</name>
<dbReference type="InterPro" id="IPR036537">
    <property type="entry name" value="Adaptor_Cbl_N_dom_sf"/>
</dbReference>
<organism evidence="3 4">
    <name type="scientific">Stereocaulon virgatum</name>
    <dbReference type="NCBI Taxonomy" id="373712"/>
    <lineage>
        <taxon>Eukaryota</taxon>
        <taxon>Fungi</taxon>
        <taxon>Dikarya</taxon>
        <taxon>Ascomycota</taxon>
        <taxon>Pezizomycotina</taxon>
        <taxon>Lecanoromycetes</taxon>
        <taxon>OSLEUM clade</taxon>
        <taxon>Lecanoromycetidae</taxon>
        <taxon>Lecanorales</taxon>
        <taxon>Lecanorineae</taxon>
        <taxon>Stereocaulaceae</taxon>
        <taxon>Stereocaulon</taxon>
    </lineage>
</organism>
<protein>
    <submittedName>
        <fullName evidence="3">Uncharacterized protein</fullName>
    </submittedName>
</protein>
<feature type="region of interest" description="Disordered" evidence="2">
    <location>
        <begin position="222"/>
        <end position="286"/>
    </location>
</feature>
<dbReference type="Gene3D" id="1.20.930.20">
    <property type="entry name" value="Adaptor protein Cbl, N-terminal domain"/>
    <property type="match status" value="1"/>
</dbReference>
<evidence type="ECO:0000256" key="1">
    <source>
        <dbReference type="SAM" id="Coils"/>
    </source>
</evidence>
<feature type="region of interest" description="Disordered" evidence="2">
    <location>
        <begin position="142"/>
        <end position="190"/>
    </location>
</feature>